<comment type="similarity">
    <text evidence="1">Belongs to the Gfa family.</text>
</comment>
<evidence type="ECO:0000256" key="1">
    <source>
        <dbReference type="ARBA" id="ARBA00005495"/>
    </source>
</evidence>
<dbReference type="GO" id="GO:0016846">
    <property type="term" value="F:carbon-sulfur lyase activity"/>
    <property type="evidence" value="ECO:0007669"/>
    <property type="project" value="InterPro"/>
</dbReference>
<evidence type="ECO:0000256" key="4">
    <source>
        <dbReference type="ARBA" id="ARBA00023239"/>
    </source>
</evidence>
<keyword evidence="4" id="KW-0456">Lyase</keyword>
<dbReference type="EMBL" id="CP044065">
    <property type="protein sequence ID" value="QET01882.1"/>
    <property type="molecule type" value="Genomic_DNA"/>
</dbReference>
<dbReference type="Gene3D" id="3.90.1590.10">
    <property type="entry name" value="glutathione-dependent formaldehyde- activating enzyme (gfa)"/>
    <property type="match status" value="1"/>
</dbReference>
<dbReference type="InterPro" id="IPR006913">
    <property type="entry name" value="CENP-V/GFA"/>
</dbReference>
<proteinExistence type="inferred from homology"/>
<sequence>MHLEGSCHCGAVEFSLESDSPYPYMHCHCSICRKTAGGGGYAINLGGDATTLRVRGKKNVAIYHAVMREAGKCPTRSKGQRHFCIKCGSALWMWDPRWPELVHPHASAIDTPLPKPPEVVEAGLDYVAPWVDVPRGKGHRHVGTWPEESLHDWHARHGLLSE</sequence>
<dbReference type="RefSeq" id="WP_150371931.1">
    <property type="nucleotide sequence ID" value="NZ_CP044065.1"/>
</dbReference>
<dbReference type="SUPFAM" id="SSF51316">
    <property type="entry name" value="Mss4-like"/>
    <property type="match status" value="1"/>
</dbReference>
<evidence type="ECO:0000313" key="7">
    <source>
        <dbReference type="Proteomes" id="UP000322822"/>
    </source>
</evidence>
<evidence type="ECO:0000259" key="5">
    <source>
        <dbReference type="PROSITE" id="PS51891"/>
    </source>
</evidence>
<dbReference type="PROSITE" id="PS51891">
    <property type="entry name" value="CENP_V_GFA"/>
    <property type="match status" value="1"/>
</dbReference>
<evidence type="ECO:0000313" key="6">
    <source>
        <dbReference type="EMBL" id="QET01882.1"/>
    </source>
</evidence>
<dbReference type="GO" id="GO:0046872">
    <property type="term" value="F:metal ion binding"/>
    <property type="evidence" value="ECO:0007669"/>
    <property type="project" value="UniProtKB-KW"/>
</dbReference>
<keyword evidence="2" id="KW-0479">Metal-binding</keyword>
<dbReference type="Pfam" id="PF04828">
    <property type="entry name" value="GFA"/>
    <property type="match status" value="1"/>
</dbReference>
<protein>
    <submittedName>
        <fullName evidence="6">GFA family protein</fullName>
    </submittedName>
</protein>
<name>A0A5P2H1P6_9BURK</name>
<reference evidence="6 7" key="1">
    <citation type="submission" date="2019-09" db="EMBL/GenBank/DDBJ databases">
        <title>FDA dAtabase for Regulatory Grade micrObial Sequences (FDA-ARGOS): Supporting development and validation of Infectious Disease Dx tests.</title>
        <authorList>
            <person name="Sciortino C."/>
            <person name="Tallon L."/>
            <person name="Sadzewicz L."/>
            <person name="Vavikolanu K."/>
            <person name="Mehta A."/>
            <person name="Aluvathingal J."/>
            <person name="Nadendla S."/>
            <person name="Nandy P."/>
            <person name="Geyer C."/>
            <person name="Yan Y."/>
            <person name="Sichtig H."/>
        </authorList>
    </citation>
    <scope>NUCLEOTIDE SEQUENCE [LARGE SCALE GENOMIC DNA]</scope>
    <source>
        <strain evidence="6 7">FDAARGOS_664</strain>
    </source>
</reference>
<evidence type="ECO:0000256" key="2">
    <source>
        <dbReference type="ARBA" id="ARBA00022723"/>
    </source>
</evidence>
<organism evidence="6 7">
    <name type="scientific">Cupriavidus pauculus</name>
    <dbReference type="NCBI Taxonomy" id="82633"/>
    <lineage>
        <taxon>Bacteria</taxon>
        <taxon>Pseudomonadati</taxon>
        <taxon>Pseudomonadota</taxon>
        <taxon>Betaproteobacteria</taxon>
        <taxon>Burkholderiales</taxon>
        <taxon>Burkholderiaceae</taxon>
        <taxon>Cupriavidus</taxon>
    </lineage>
</organism>
<dbReference type="InterPro" id="IPR011057">
    <property type="entry name" value="Mss4-like_sf"/>
</dbReference>
<evidence type="ECO:0000256" key="3">
    <source>
        <dbReference type="ARBA" id="ARBA00022833"/>
    </source>
</evidence>
<feature type="domain" description="CENP-V/GFA" evidence="5">
    <location>
        <begin position="3"/>
        <end position="131"/>
    </location>
</feature>
<dbReference type="Proteomes" id="UP000322822">
    <property type="component" value="Chromosome 1"/>
</dbReference>
<dbReference type="AlphaFoldDB" id="A0A5P2H1P6"/>
<dbReference type="PANTHER" id="PTHR33337">
    <property type="entry name" value="GFA DOMAIN-CONTAINING PROTEIN"/>
    <property type="match status" value="1"/>
</dbReference>
<accession>A0A5P2H1P6</accession>
<keyword evidence="3" id="KW-0862">Zinc</keyword>
<dbReference type="OrthoDB" id="327703at2"/>
<dbReference type="PANTHER" id="PTHR33337:SF44">
    <property type="entry name" value="DUF636 DOMAIN PROTEIN (AFU_ORTHOLOGUE AFUA_1G09754)"/>
    <property type="match status" value="1"/>
</dbReference>
<gene>
    <name evidence="6" type="ORF">FOB72_07370</name>
</gene>